<dbReference type="SUPFAM" id="SSF50978">
    <property type="entry name" value="WD40 repeat-like"/>
    <property type="match status" value="1"/>
</dbReference>
<dbReference type="InterPro" id="IPR036322">
    <property type="entry name" value="WD40_repeat_dom_sf"/>
</dbReference>
<feature type="domain" description="Anaphase-promoting complex subunit 4-like WD40" evidence="5">
    <location>
        <begin position="396"/>
        <end position="445"/>
    </location>
</feature>
<feature type="repeat" description="WD" evidence="3">
    <location>
        <begin position="395"/>
        <end position="436"/>
    </location>
</feature>
<dbReference type="EMBL" id="HBNS01001656">
    <property type="protein sequence ID" value="CAE4580523.1"/>
    <property type="molecule type" value="Transcribed_RNA"/>
</dbReference>
<dbReference type="SMART" id="SM00320">
    <property type="entry name" value="WD40"/>
    <property type="match status" value="7"/>
</dbReference>
<dbReference type="InterPro" id="IPR051179">
    <property type="entry name" value="WD_repeat_multifunction"/>
</dbReference>
<accession>A0A6S8R951</accession>
<dbReference type="InterPro" id="IPR019775">
    <property type="entry name" value="WD40_repeat_CS"/>
</dbReference>
<feature type="region of interest" description="Disordered" evidence="4">
    <location>
        <begin position="1"/>
        <end position="71"/>
    </location>
</feature>
<dbReference type="PANTHER" id="PTHR19857:SF8">
    <property type="entry name" value="ANGIO-ASSOCIATED MIGRATORY CELL PROTEIN"/>
    <property type="match status" value="1"/>
</dbReference>
<proteinExistence type="predicted"/>
<dbReference type="Gene3D" id="2.130.10.10">
    <property type="entry name" value="YVTN repeat-like/Quinoprotein amine dehydrogenase"/>
    <property type="match status" value="1"/>
</dbReference>
<dbReference type="AlphaFoldDB" id="A0A6S8R951"/>
<evidence type="ECO:0000259" key="5">
    <source>
        <dbReference type="Pfam" id="PF12894"/>
    </source>
</evidence>
<dbReference type="PROSITE" id="PS50082">
    <property type="entry name" value="WD_REPEATS_2"/>
    <property type="match status" value="2"/>
</dbReference>
<dbReference type="Pfam" id="PF12894">
    <property type="entry name" value="ANAPC4_WD40"/>
    <property type="match status" value="1"/>
</dbReference>
<evidence type="ECO:0000313" key="7">
    <source>
        <dbReference type="EMBL" id="CAE4580525.1"/>
    </source>
</evidence>
<organism evidence="7">
    <name type="scientific">Ditylum brightwellii</name>
    <dbReference type="NCBI Taxonomy" id="49249"/>
    <lineage>
        <taxon>Eukaryota</taxon>
        <taxon>Sar</taxon>
        <taxon>Stramenopiles</taxon>
        <taxon>Ochrophyta</taxon>
        <taxon>Bacillariophyta</taxon>
        <taxon>Mediophyceae</taxon>
        <taxon>Lithodesmiophycidae</taxon>
        <taxon>Lithodesmiales</taxon>
        <taxon>Lithodesmiaceae</taxon>
        <taxon>Ditylum</taxon>
    </lineage>
</organism>
<dbReference type="Pfam" id="PF00400">
    <property type="entry name" value="WD40"/>
    <property type="match status" value="3"/>
</dbReference>
<dbReference type="CDD" id="cd00200">
    <property type="entry name" value="WD40"/>
    <property type="match status" value="1"/>
</dbReference>
<evidence type="ECO:0000256" key="2">
    <source>
        <dbReference type="ARBA" id="ARBA00022737"/>
    </source>
</evidence>
<evidence type="ECO:0000256" key="1">
    <source>
        <dbReference type="ARBA" id="ARBA00022574"/>
    </source>
</evidence>
<evidence type="ECO:0000256" key="3">
    <source>
        <dbReference type="PROSITE-ProRule" id="PRU00221"/>
    </source>
</evidence>
<dbReference type="InterPro" id="IPR015943">
    <property type="entry name" value="WD40/YVTN_repeat-like_dom_sf"/>
</dbReference>
<reference evidence="7" key="1">
    <citation type="submission" date="2021-01" db="EMBL/GenBank/DDBJ databases">
        <authorList>
            <person name="Corre E."/>
            <person name="Pelletier E."/>
            <person name="Niang G."/>
            <person name="Scheremetjew M."/>
            <person name="Finn R."/>
            <person name="Kale V."/>
            <person name="Holt S."/>
            <person name="Cochrane G."/>
            <person name="Meng A."/>
            <person name="Brown T."/>
            <person name="Cohen L."/>
        </authorList>
    </citation>
    <scope>NUCLEOTIDE SEQUENCE</scope>
    <source>
        <strain evidence="7">GSO104</strain>
    </source>
</reference>
<protein>
    <recommendedName>
        <fullName evidence="5">Anaphase-promoting complex subunit 4-like WD40 domain-containing protein</fullName>
    </recommendedName>
</protein>
<keyword evidence="1 3" id="KW-0853">WD repeat</keyword>
<evidence type="ECO:0000313" key="6">
    <source>
        <dbReference type="EMBL" id="CAE4580523.1"/>
    </source>
</evidence>
<feature type="compositionally biased region" description="Acidic residues" evidence="4">
    <location>
        <begin position="37"/>
        <end position="55"/>
    </location>
</feature>
<dbReference type="PROSITE" id="PS50294">
    <property type="entry name" value="WD_REPEATS_REGION"/>
    <property type="match status" value="1"/>
</dbReference>
<dbReference type="InterPro" id="IPR024977">
    <property type="entry name" value="Apc4-like_WD40_dom"/>
</dbReference>
<sequence>MEGEDDIPTPLINDDGEDDTTPAFIDMSSAVEVTVSPEEDVEPMEDDDEDDEELPTEAQDTTVEAPKEDVSKCTMSTHTDAIYAITSHYDPASSSFTIVSGGGDDTAYIHTLSSSYIPTSTKLSHAHTDSVSAVALNAPYVGNAGGGKVSPKLIGVGSYDGAIVLYNQETGEKVQVLEGPSDVECLCFHPKGGTVLLAGSIADGTVWMYHTPTSKCLQVFVGHEAGVTACSFTPDGKFALSASQDGTLRVWAPKTGLSRHVFRFNDTEAAALTCMGINGGVDGQLVICGSENGAAYVAHVGKKKVVATLRHAEVTPTGAGGMDVDGEEEVLTSSVEAVAFAPSAVNTNWCATGGMDGLLKIWDLTTCQCRQICSPKHNTTMEDATAPAEEEKTNDGGEGTGITRLQWHPTLPLIFTSSPDGAIRLYDVRNGQLVHSLSGHIDMINDMDIQFIMPENGVGGGKAMVVTASDDKCVKVFEVDVDMVLAQSQQQ</sequence>
<dbReference type="PROSITE" id="PS00678">
    <property type="entry name" value="WD_REPEATS_1"/>
    <property type="match status" value="1"/>
</dbReference>
<name>A0A6S8R951_9STRA</name>
<evidence type="ECO:0000256" key="4">
    <source>
        <dbReference type="SAM" id="MobiDB-lite"/>
    </source>
</evidence>
<dbReference type="PANTHER" id="PTHR19857">
    <property type="entry name" value="MITOCHONDRIAL DIVISION PROTEIN 1-RELATED"/>
    <property type="match status" value="1"/>
</dbReference>
<dbReference type="InterPro" id="IPR001680">
    <property type="entry name" value="WD40_rpt"/>
</dbReference>
<feature type="repeat" description="WD" evidence="3">
    <location>
        <begin position="220"/>
        <end position="251"/>
    </location>
</feature>
<keyword evidence="2" id="KW-0677">Repeat</keyword>
<gene>
    <name evidence="6" type="ORF">DBRI00130_LOCUS1326</name>
    <name evidence="7" type="ORF">DBRI00130_LOCUS1327</name>
</gene>
<dbReference type="EMBL" id="HBNS01001657">
    <property type="protein sequence ID" value="CAE4580525.1"/>
    <property type="molecule type" value="Transcribed_RNA"/>
</dbReference>